<evidence type="ECO:0000256" key="2">
    <source>
        <dbReference type="HAMAP-Rule" id="MF_02128"/>
    </source>
</evidence>
<comment type="function">
    <text evidence="2">Catalyzes the ATP-dependent phosphorylation of thiamine-monophosphate (TMP) to form thiamine-pyrophosphate (TPP), the active form of vitamin B1.</text>
</comment>
<feature type="binding site" evidence="2">
    <location>
        <position position="78"/>
    </location>
    <ligand>
        <name>Mg(2+)</name>
        <dbReference type="ChEBI" id="CHEBI:18420"/>
        <label>2</label>
    </ligand>
</feature>
<feature type="binding site" evidence="2">
    <location>
        <position position="57"/>
    </location>
    <ligand>
        <name>substrate</name>
    </ligand>
</feature>
<keyword evidence="2" id="KW-0547">Nucleotide-binding</keyword>
<comment type="caution">
    <text evidence="5">The sequence shown here is derived from an EMBL/GenBank/DDBJ whole genome shotgun (WGS) entry which is preliminary data.</text>
</comment>
<feature type="binding site" evidence="2">
    <location>
        <position position="50"/>
    </location>
    <ligand>
        <name>Mg(2+)</name>
        <dbReference type="ChEBI" id="CHEBI:18420"/>
        <label>1</label>
    </ligand>
</feature>
<reference evidence="5 6" key="1">
    <citation type="submission" date="2023-11" db="EMBL/GenBank/DDBJ databases">
        <authorList>
            <person name="Bao R."/>
        </authorList>
    </citation>
    <scope>NUCLEOTIDE SEQUENCE [LARGE SCALE GENOMIC DNA]</scope>
    <source>
        <strain evidence="5 6">PJ23</strain>
    </source>
</reference>
<feature type="binding site" evidence="2">
    <location>
        <position position="48"/>
    </location>
    <ligand>
        <name>Mg(2+)</name>
        <dbReference type="ChEBI" id="CHEBI:18420"/>
        <label>4</label>
    </ligand>
</feature>
<dbReference type="Pfam" id="PF00586">
    <property type="entry name" value="AIRS"/>
    <property type="match status" value="1"/>
</dbReference>
<dbReference type="Gene3D" id="3.30.1330.10">
    <property type="entry name" value="PurM-like, N-terminal domain"/>
    <property type="match status" value="1"/>
</dbReference>
<feature type="binding site" evidence="2">
    <location>
        <position position="126"/>
    </location>
    <ligand>
        <name>Mg(2+)</name>
        <dbReference type="ChEBI" id="CHEBI:18420"/>
        <label>1</label>
    </ligand>
</feature>
<sequence length="334" mass="35646">MTRGGGRPDEDGLIARFFRPLATAPGAAQLLDDAATYQPPEGHELVLTTDALVAGVHFFPNDPPDAIARKALRVNLSDLAAKGARPVGYLLSIALTEDWSPDWLESFADGLASDQEEFGVALFGGDTVRTPGPLWISVTAFGLAPEGQVPRRDRAVPGQKIYVTGTIGDSALGLKIRMDESLRTRWQLSDREAEHLLDRYLLPEPRTRAAGLMNDFASASMDISDGLAGDLGRMCSASDVGAVLDADRLPLSAAAAKAVRSDPSALNTVLTGGDDYEILVTIDADAAEVFEAAALDQGVRVTAVGTIMPSFSGHVRVERRGQPLVLDRLAFRHF</sequence>
<feature type="binding site" evidence="2">
    <location>
        <position position="33"/>
    </location>
    <ligand>
        <name>Mg(2+)</name>
        <dbReference type="ChEBI" id="CHEBI:18420"/>
        <label>3</label>
    </ligand>
</feature>
<dbReference type="Proteomes" id="UP001274321">
    <property type="component" value="Unassembled WGS sequence"/>
</dbReference>
<evidence type="ECO:0000313" key="5">
    <source>
        <dbReference type="EMBL" id="MDX6807105.1"/>
    </source>
</evidence>
<dbReference type="Pfam" id="PF02769">
    <property type="entry name" value="AIRS_C"/>
    <property type="match status" value="1"/>
</dbReference>
<feature type="domain" description="PurM-like N-terminal" evidence="3">
    <location>
        <begin position="32"/>
        <end position="143"/>
    </location>
</feature>
<dbReference type="CDD" id="cd02194">
    <property type="entry name" value="ThiL"/>
    <property type="match status" value="1"/>
</dbReference>
<gene>
    <name evidence="2 5" type="primary">thiL</name>
    <name evidence="5" type="ORF">SCD90_13620</name>
</gene>
<dbReference type="InterPro" id="IPR006283">
    <property type="entry name" value="ThiL-like"/>
</dbReference>
<dbReference type="InterPro" id="IPR036921">
    <property type="entry name" value="PurM-like_N_sf"/>
</dbReference>
<proteinExistence type="inferred from homology"/>
<dbReference type="InterPro" id="IPR016188">
    <property type="entry name" value="PurM-like_N"/>
</dbReference>
<dbReference type="SUPFAM" id="SSF56042">
    <property type="entry name" value="PurM C-terminal domain-like"/>
    <property type="match status" value="1"/>
</dbReference>
<feature type="binding site" evidence="2">
    <location>
        <position position="222"/>
    </location>
    <ligand>
        <name>Mg(2+)</name>
        <dbReference type="ChEBI" id="CHEBI:18420"/>
        <label>3</label>
    </ligand>
</feature>
<dbReference type="Gene3D" id="3.90.650.10">
    <property type="entry name" value="PurM-like C-terminal domain"/>
    <property type="match status" value="1"/>
</dbReference>
<dbReference type="PIRSF" id="PIRSF005303">
    <property type="entry name" value="Thiam_monoph_kin"/>
    <property type="match status" value="1"/>
</dbReference>
<dbReference type="SUPFAM" id="SSF55326">
    <property type="entry name" value="PurM N-terminal domain-like"/>
    <property type="match status" value="1"/>
</dbReference>
<comment type="similarity">
    <text evidence="2">Belongs to the thiamine-monophosphate kinase family.</text>
</comment>
<dbReference type="NCBIfam" id="TIGR01379">
    <property type="entry name" value="thiL"/>
    <property type="match status" value="1"/>
</dbReference>
<keyword evidence="6" id="KW-1185">Reference proteome</keyword>
<feature type="binding site" evidence="2">
    <location>
        <position position="50"/>
    </location>
    <ligand>
        <name>Mg(2+)</name>
        <dbReference type="ChEBI" id="CHEBI:18420"/>
        <label>2</label>
    </ligand>
</feature>
<dbReference type="GO" id="GO:0009030">
    <property type="term" value="F:thiamine-phosphate kinase activity"/>
    <property type="evidence" value="ECO:0007669"/>
    <property type="project" value="UniProtKB-EC"/>
</dbReference>
<dbReference type="InterPro" id="IPR036676">
    <property type="entry name" value="PurM-like_C_sf"/>
</dbReference>
<comment type="catalytic activity">
    <reaction evidence="2">
        <text>thiamine phosphate + ATP = thiamine diphosphate + ADP</text>
        <dbReference type="Rhea" id="RHEA:15913"/>
        <dbReference type="ChEBI" id="CHEBI:30616"/>
        <dbReference type="ChEBI" id="CHEBI:37575"/>
        <dbReference type="ChEBI" id="CHEBI:58937"/>
        <dbReference type="ChEBI" id="CHEBI:456216"/>
        <dbReference type="EC" id="2.7.4.16"/>
    </reaction>
</comment>
<feature type="binding site" evidence="2">
    <location>
        <position position="33"/>
    </location>
    <ligand>
        <name>Mg(2+)</name>
        <dbReference type="ChEBI" id="CHEBI:18420"/>
        <label>4</label>
    </ligand>
</feature>
<keyword evidence="2" id="KW-0067">ATP-binding</keyword>
<dbReference type="InterPro" id="IPR010918">
    <property type="entry name" value="PurM-like_C_dom"/>
</dbReference>
<feature type="binding site" evidence="2">
    <location>
        <position position="274"/>
    </location>
    <ligand>
        <name>substrate</name>
    </ligand>
</feature>
<dbReference type="PANTHER" id="PTHR30270:SF0">
    <property type="entry name" value="THIAMINE-MONOPHOSPHATE KINASE"/>
    <property type="match status" value="1"/>
</dbReference>
<keyword evidence="2 5" id="KW-0808">Transferase</keyword>
<comment type="caution">
    <text evidence="2">Lacks conserved residue(s) required for the propagation of feature annotation.</text>
</comment>
<feature type="binding site" evidence="2">
    <location>
        <position position="78"/>
    </location>
    <ligand>
        <name>Mg(2+)</name>
        <dbReference type="ChEBI" id="CHEBI:18420"/>
        <label>4</label>
    </ligand>
</feature>
<feature type="binding site" evidence="2">
    <location>
        <position position="49"/>
    </location>
    <ligand>
        <name>Mg(2+)</name>
        <dbReference type="ChEBI" id="CHEBI:18420"/>
        <label>1</label>
    </ligand>
</feature>
<keyword evidence="2 5" id="KW-0418">Kinase</keyword>
<dbReference type="PANTHER" id="PTHR30270">
    <property type="entry name" value="THIAMINE-MONOPHOSPHATE KINASE"/>
    <property type="match status" value="1"/>
</dbReference>
<accession>A0ABU4RU05</accession>
<feature type="domain" description="PurM-like C-terminal" evidence="4">
    <location>
        <begin position="157"/>
        <end position="316"/>
    </location>
</feature>
<evidence type="ECO:0000259" key="4">
    <source>
        <dbReference type="Pfam" id="PF02769"/>
    </source>
</evidence>
<protein>
    <recommendedName>
        <fullName evidence="2">Thiamine-monophosphate kinase</fullName>
        <shortName evidence="2">TMP kinase</shortName>
        <shortName evidence="2">Thiamine-phosphate kinase</shortName>
        <ecNumber evidence="2">2.7.4.16</ecNumber>
    </recommendedName>
</protein>
<dbReference type="EC" id="2.7.4.16" evidence="2"/>
<keyword evidence="1 2" id="KW-0784">Thiamine biosynthesis</keyword>
<organism evidence="5 6">
    <name type="scientific">Terrihabitans rhizophilus</name>
    <dbReference type="NCBI Taxonomy" id="3092662"/>
    <lineage>
        <taxon>Bacteria</taxon>
        <taxon>Pseudomonadati</taxon>
        <taxon>Pseudomonadota</taxon>
        <taxon>Alphaproteobacteria</taxon>
        <taxon>Hyphomicrobiales</taxon>
        <taxon>Terrihabitans</taxon>
    </lineage>
</organism>
<name>A0ABU4RU05_9HYPH</name>
<feature type="binding site" evidence="2">
    <location>
        <position position="151"/>
    </location>
    <ligand>
        <name>ATP</name>
        <dbReference type="ChEBI" id="CHEBI:30616"/>
    </ligand>
</feature>
<feature type="binding site" evidence="2">
    <location>
        <position position="331"/>
    </location>
    <ligand>
        <name>substrate</name>
    </ligand>
</feature>
<keyword evidence="2" id="KW-0460">Magnesium</keyword>
<comment type="pathway">
    <text evidence="2">Cofactor biosynthesis; thiamine diphosphate biosynthesis; thiamine diphosphate from thiamine phosphate: step 1/1.</text>
</comment>
<feature type="binding site" evidence="2">
    <location>
        <position position="225"/>
    </location>
    <ligand>
        <name>Mg(2+)</name>
        <dbReference type="ChEBI" id="CHEBI:18420"/>
        <label>5</label>
    </ligand>
</feature>
<comment type="miscellaneous">
    <text evidence="2">Reaction mechanism of ThiL seems to utilize a direct, inline transfer of the gamma-phosphate of ATP to TMP rather than a phosphorylated enzyme intermediate.</text>
</comment>
<feature type="binding site" evidence="2">
    <location>
        <position position="224"/>
    </location>
    <ligand>
        <name>ATP</name>
        <dbReference type="ChEBI" id="CHEBI:30616"/>
    </ligand>
</feature>
<feature type="binding site" evidence="2">
    <location>
        <begin position="125"/>
        <end position="126"/>
    </location>
    <ligand>
        <name>ATP</name>
        <dbReference type="ChEBI" id="CHEBI:30616"/>
    </ligand>
</feature>
<evidence type="ECO:0000256" key="1">
    <source>
        <dbReference type="ARBA" id="ARBA00022977"/>
    </source>
</evidence>
<dbReference type="RefSeq" id="WP_319845228.1">
    <property type="nucleotide sequence ID" value="NZ_JAXAFJ010000009.1"/>
</dbReference>
<evidence type="ECO:0000313" key="6">
    <source>
        <dbReference type="Proteomes" id="UP001274321"/>
    </source>
</evidence>
<feature type="binding site" evidence="2">
    <location>
        <position position="78"/>
    </location>
    <ligand>
        <name>Mg(2+)</name>
        <dbReference type="ChEBI" id="CHEBI:18420"/>
        <label>3</label>
    </ligand>
</feature>
<evidence type="ECO:0000259" key="3">
    <source>
        <dbReference type="Pfam" id="PF00586"/>
    </source>
</evidence>
<dbReference type="HAMAP" id="MF_02128">
    <property type="entry name" value="TMP_kinase"/>
    <property type="match status" value="1"/>
</dbReference>
<keyword evidence="2" id="KW-0479">Metal-binding</keyword>
<dbReference type="EMBL" id="JAXAFJ010000009">
    <property type="protein sequence ID" value="MDX6807105.1"/>
    <property type="molecule type" value="Genomic_DNA"/>
</dbReference>